<comment type="caution">
    <text evidence="11">Lacks conserved residue(s) required for the propagation of feature annotation.</text>
</comment>
<organism evidence="16 17">
    <name type="scientific">Monosiga brevicollis</name>
    <name type="common">Choanoflagellate</name>
    <dbReference type="NCBI Taxonomy" id="81824"/>
    <lineage>
        <taxon>Eukaryota</taxon>
        <taxon>Choanoflagellata</taxon>
        <taxon>Craspedida</taxon>
        <taxon>Salpingoecidae</taxon>
        <taxon>Monosiga</taxon>
    </lineage>
</organism>
<evidence type="ECO:0000256" key="9">
    <source>
        <dbReference type="ARBA" id="ARBA00023136"/>
    </source>
</evidence>
<evidence type="ECO:0000256" key="10">
    <source>
        <dbReference type="ARBA" id="ARBA00023180"/>
    </source>
</evidence>
<keyword evidence="7" id="KW-0418">Kinase</keyword>
<keyword evidence="13" id="KW-1133">Transmembrane helix</keyword>
<dbReference type="Gene3D" id="2.10.50.10">
    <property type="entry name" value="Tumor Necrosis Factor Receptor, subunit A, domain 2"/>
    <property type="match status" value="1"/>
</dbReference>
<comment type="subcellular location">
    <subcellularLocation>
        <location evidence="1">Membrane</location>
    </subcellularLocation>
</comment>
<keyword evidence="3" id="KW-0808">Transferase</keyword>
<dbReference type="InterPro" id="IPR032675">
    <property type="entry name" value="LRR_dom_sf"/>
</dbReference>
<dbReference type="PANTHER" id="PTHR45974">
    <property type="entry name" value="RECEPTOR-LIKE PROTEIN 55"/>
    <property type="match status" value="1"/>
</dbReference>
<feature type="region of interest" description="Disordered" evidence="12">
    <location>
        <begin position="687"/>
        <end position="719"/>
    </location>
</feature>
<evidence type="ECO:0000256" key="11">
    <source>
        <dbReference type="PROSITE-ProRule" id="PRU00206"/>
    </source>
</evidence>
<keyword evidence="6" id="KW-0547">Nucleotide-binding</keyword>
<dbReference type="KEGG" id="mbr:MONBRDRAFT_29554"/>
<keyword evidence="5" id="KW-0677">Repeat</keyword>
<feature type="compositionally biased region" description="Low complexity" evidence="12">
    <location>
        <begin position="687"/>
        <end position="711"/>
    </location>
</feature>
<keyword evidence="17" id="KW-1185">Reference proteome</keyword>
<keyword evidence="11" id="KW-1015">Disulfide bond</keyword>
<dbReference type="SUPFAM" id="SSF52058">
    <property type="entry name" value="L domain-like"/>
    <property type="match status" value="1"/>
</dbReference>
<dbReference type="InterPro" id="IPR001368">
    <property type="entry name" value="TNFR/NGFR_Cys_rich_reg"/>
</dbReference>
<feature type="disulfide bond" evidence="11">
    <location>
        <begin position="224"/>
        <end position="242"/>
    </location>
</feature>
<sequence length="864" mass="89674">MPVRSCGRIVGWAWPLLVLSLAVLQPVVVQADVCDPTPQASAAWNVSLVAQHGAGPAHNRLFLPDESYTLALEAHEVSSGQALDVAGLQVALLAGPGQLQGAKSCGTGIPYADATPPVWAAPAPRALSTSGPHIVQLRVFATVNGSAYRALFNLTFDCGCAARDGGGQCTQCTPCEVACPAGEGLSGSDICEGEDVSNAYCQTCGTGFFKATSDGAACQRCGTCGAGTTAIRDCTARQNALCVSTSERDAMLALRQSLLDASVWSDDNYCAWTGVTCSQPTPPLARVQDIILPGPLASTPGVATGLPAALANLPALETLTAVAAHLTGPFPPALAAISTLRELDLSQNQLNSSLADPALVTLLPQLRVLKLGNNHLTGQLSTAWLSEAAPSLTTLELHNNRLRGFLVSSPGPSTDELQGSALQALRVDGNMLFGPLPPLIAIPALSSLQLNQGSGFGFDCPPLTGFAPFSCSTCGVPAARPLTDTTADLPAAVARSSGEEIPVACLPDHLTLQGNSTFYLTCVSPNDSTQTPVEQNASYVCTDSTNTAACACHPVRAINITHYLLLVNVSLAQATAAQDDLQALVATDVLQGLARHVWLTLEAVRPPATLATQAPTITEARRRSGTAVEPSTPATLCMLTVLIDTIGSGSPNFRAATLDDRLTTLPWAELLTLLQGVDGLEGLQTVTLTSSSPPTAPATTPAMASPTPGAARSRDTDDQNDTKVMGFTVAVVLATLAFYAALFAIGHVRGVSYRYQYRRQFADDDPTNKNTIQLAGPISEHQSDHSEDGPLGVSQIANDMASVVIQPMAERPGSEHVNLSGGPISISNPPSRSNTWGSDQRRATGASVELAGGRSRTHTNASAV</sequence>
<dbReference type="Proteomes" id="UP000001357">
    <property type="component" value="Unassembled WGS sequence"/>
</dbReference>
<feature type="chain" id="PRO_5002742944" description="TNFR-Cys domain-containing protein" evidence="14">
    <location>
        <begin position="32"/>
        <end position="864"/>
    </location>
</feature>
<keyword evidence="9 13" id="KW-0472">Membrane</keyword>
<feature type="domain" description="TNFR-Cys" evidence="15">
    <location>
        <begin position="203"/>
        <end position="242"/>
    </location>
</feature>
<evidence type="ECO:0000256" key="6">
    <source>
        <dbReference type="ARBA" id="ARBA00022741"/>
    </source>
</evidence>
<dbReference type="AlphaFoldDB" id="A9VBF5"/>
<evidence type="ECO:0000256" key="5">
    <source>
        <dbReference type="ARBA" id="ARBA00022737"/>
    </source>
</evidence>
<feature type="compositionally biased region" description="Low complexity" evidence="12">
    <location>
        <begin position="820"/>
        <end position="834"/>
    </location>
</feature>
<dbReference type="GO" id="GO:0004674">
    <property type="term" value="F:protein serine/threonine kinase activity"/>
    <property type="evidence" value="ECO:0007669"/>
    <property type="project" value="UniProtKB-KW"/>
</dbReference>
<gene>
    <name evidence="16" type="ORF">MONBRDRAFT_29554</name>
</gene>
<evidence type="ECO:0000313" key="17">
    <source>
        <dbReference type="Proteomes" id="UP000001357"/>
    </source>
</evidence>
<feature type="repeat" description="TNFR-Cys" evidence="11">
    <location>
        <begin position="203"/>
        <end position="242"/>
    </location>
</feature>
<dbReference type="InterPro" id="IPR013210">
    <property type="entry name" value="LRR_N_plant-typ"/>
</dbReference>
<dbReference type="GeneID" id="5895217"/>
<feature type="disulfide bond" evidence="11">
    <location>
        <begin position="221"/>
        <end position="234"/>
    </location>
</feature>
<evidence type="ECO:0000313" key="16">
    <source>
        <dbReference type="EMBL" id="EDQ85229.1"/>
    </source>
</evidence>
<evidence type="ECO:0000256" key="12">
    <source>
        <dbReference type="SAM" id="MobiDB-lite"/>
    </source>
</evidence>
<evidence type="ECO:0000256" key="14">
    <source>
        <dbReference type="SAM" id="SignalP"/>
    </source>
</evidence>
<evidence type="ECO:0000256" key="8">
    <source>
        <dbReference type="ARBA" id="ARBA00022840"/>
    </source>
</evidence>
<accession>A9VBF5</accession>
<evidence type="ECO:0000256" key="13">
    <source>
        <dbReference type="SAM" id="Phobius"/>
    </source>
</evidence>
<dbReference type="RefSeq" id="XP_001750054.1">
    <property type="nucleotide sequence ID" value="XM_001750002.1"/>
</dbReference>
<proteinExistence type="predicted"/>
<keyword evidence="13" id="KW-0812">Transmembrane</keyword>
<evidence type="ECO:0000259" key="15">
    <source>
        <dbReference type="PROSITE" id="PS50050"/>
    </source>
</evidence>
<protein>
    <recommendedName>
        <fullName evidence="15">TNFR-Cys domain-containing protein</fullName>
    </recommendedName>
</protein>
<feature type="signal peptide" evidence="14">
    <location>
        <begin position="1"/>
        <end position="31"/>
    </location>
</feature>
<keyword evidence="2" id="KW-0723">Serine/threonine-protein kinase</keyword>
<dbReference type="PROSITE" id="PS50050">
    <property type="entry name" value="TNFR_NGFR_2"/>
    <property type="match status" value="1"/>
</dbReference>
<dbReference type="Gene3D" id="3.80.10.10">
    <property type="entry name" value="Ribonuclease Inhibitor"/>
    <property type="match status" value="1"/>
</dbReference>
<dbReference type="STRING" id="81824.A9VBF5"/>
<evidence type="ECO:0000256" key="3">
    <source>
        <dbReference type="ARBA" id="ARBA00022679"/>
    </source>
</evidence>
<evidence type="ECO:0000256" key="7">
    <source>
        <dbReference type="ARBA" id="ARBA00022777"/>
    </source>
</evidence>
<evidence type="ECO:0000256" key="1">
    <source>
        <dbReference type="ARBA" id="ARBA00004370"/>
    </source>
</evidence>
<evidence type="ECO:0000256" key="4">
    <source>
        <dbReference type="ARBA" id="ARBA00022729"/>
    </source>
</evidence>
<dbReference type="GO" id="GO:0005524">
    <property type="term" value="F:ATP binding"/>
    <property type="evidence" value="ECO:0007669"/>
    <property type="project" value="UniProtKB-KW"/>
</dbReference>
<dbReference type="Pfam" id="PF08263">
    <property type="entry name" value="LRRNT_2"/>
    <property type="match status" value="1"/>
</dbReference>
<dbReference type="InParanoid" id="A9VBF5"/>
<keyword evidence="4 14" id="KW-0732">Signal</keyword>
<keyword evidence="10" id="KW-0325">Glycoprotein</keyword>
<keyword evidence="8" id="KW-0067">ATP-binding</keyword>
<dbReference type="EMBL" id="CH991576">
    <property type="protein sequence ID" value="EDQ85229.1"/>
    <property type="molecule type" value="Genomic_DNA"/>
</dbReference>
<dbReference type="GO" id="GO:0038023">
    <property type="term" value="F:signaling receptor activity"/>
    <property type="evidence" value="ECO:0000318"/>
    <property type="project" value="GO_Central"/>
</dbReference>
<dbReference type="GO" id="GO:0005886">
    <property type="term" value="C:plasma membrane"/>
    <property type="evidence" value="ECO:0000318"/>
    <property type="project" value="GO_Central"/>
</dbReference>
<feature type="transmembrane region" description="Helical" evidence="13">
    <location>
        <begin position="724"/>
        <end position="748"/>
    </location>
</feature>
<name>A9VBF5_MONBE</name>
<reference evidence="16 17" key="1">
    <citation type="journal article" date="2008" name="Nature">
        <title>The genome of the choanoflagellate Monosiga brevicollis and the origin of metazoans.</title>
        <authorList>
            <consortium name="JGI Sequencing"/>
            <person name="King N."/>
            <person name="Westbrook M.J."/>
            <person name="Young S.L."/>
            <person name="Kuo A."/>
            <person name="Abedin M."/>
            <person name="Chapman J."/>
            <person name="Fairclough S."/>
            <person name="Hellsten U."/>
            <person name="Isogai Y."/>
            <person name="Letunic I."/>
            <person name="Marr M."/>
            <person name="Pincus D."/>
            <person name="Putnam N."/>
            <person name="Rokas A."/>
            <person name="Wright K.J."/>
            <person name="Zuzow R."/>
            <person name="Dirks W."/>
            <person name="Good M."/>
            <person name="Goodstein D."/>
            <person name="Lemons D."/>
            <person name="Li W."/>
            <person name="Lyons J.B."/>
            <person name="Morris A."/>
            <person name="Nichols S."/>
            <person name="Richter D.J."/>
            <person name="Salamov A."/>
            <person name="Bork P."/>
            <person name="Lim W.A."/>
            <person name="Manning G."/>
            <person name="Miller W.T."/>
            <person name="McGinnis W."/>
            <person name="Shapiro H."/>
            <person name="Tjian R."/>
            <person name="Grigoriev I.V."/>
            <person name="Rokhsar D."/>
        </authorList>
    </citation>
    <scope>NUCLEOTIDE SEQUENCE [LARGE SCALE GENOMIC DNA]</scope>
    <source>
        <strain evidence="17">MX1 / ATCC 50154</strain>
    </source>
</reference>
<feature type="region of interest" description="Disordered" evidence="12">
    <location>
        <begin position="813"/>
        <end position="864"/>
    </location>
</feature>
<evidence type="ECO:0000256" key="2">
    <source>
        <dbReference type="ARBA" id="ARBA00022527"/>
    </source>
</evidence>